<feature type="domain" description="ABC-type uncharacterised transport system" evidence="2">
    <location>
        <begin position="192"/>
        <end position="495"/>
    </location>
</feature>
<keyword evidence="1" id="KW-1133">Transmembrane helix</keyword>
<feature type="transmembrane region" description="Helical" evidence="1">
    <location>
        <begin position="12"/>
        <end position="31"/>
    </location>
</feature>
<dbReference type="InterPro" id="IPR019863">
    <property type="entry name" value="Motility-assoc_ABC-rel_GldG"/>
</dbReference>
<organism evidence="4 5">
    <name type="scientific">Arcticibacter tournemirensis</name>
    <dbReference type="NCBI Taxonomy" id="699437"/>
    <lineage>
        <taxon>Bacteria</taxon>
        <taxon>Pseudomonadati</taxon>
        <taxon>Bacteroidota</taxon>
        <taxon>Sphingobacteriia</taxon>
        <taxon>Sphingobacteriales</taxon>
        <taxon>Sphingobacteriaceae</taxon>
        <taxon>Arcticibacter</taxon>
    </lineage>
</organism>
<dbReference type="Pfam" id="PF09822">
    <property type="entry name" value="ABC_transp_aux"/>
    <property type="match status" value="1"/>
</dbReference>
<evidence type="ECO:0000256" key="1">
    <source>
        <dbReference type="SAM" id="Phobius"/>
    </source>
</evidence>
<evidence type="ECO:0000313" key="5">
    <source>
        <dbReference type="Proteomes" id="UP000290848"/>
    </source>
</evidence>
<accession>A0A4Q0M307</accession>
<name>A0A4Q0M307_9SPHI</name>
<feature type="domain" description="DUF7088" evidence="3">
    <location>
        <begin position="37"/>
        <end position="145"/>
    </location>
</feature>
<sequence>MVNARKRDLQYLGIFIILVVIVNVLSSFLFARIDFTKEKRYTLSAISKHELASLDDDMQITVYLEGDFPAGFKHLRSEVRDLLSDYKAYSHGKLHFNFVNPSLGTEQSNNELYQELTEKGLSPTNLSVKTEEGLSQKIIFPSALVIYKGREMPVNFFQTKMGVSPEEVLNNSVQNLEYVFTSAIRKVKSGGRPRIGFTEGHGELTDLQLADAMNSLQGAFEAGRVDLRSISLEGLAALKVLVVPKPDREFTEGEKYKIDYFLMRGGSIFWTIDNVNAELDSLRGMGSQLAFAKKLNLDDLLFRYGVRINYNLIADMNCSQIPLNVGNTGGQAQIQMVPWLFYPIFMPSSQHPLVKNLDGIRSEFANTIDTIAVKGVKKHVILASSPFSRVLNAPSMISLEMVEQQPDPKSFSGTPLPVGLLLEGTFPSNFTNRPVPEGIPAQAISADKSRPAKMIVIADGDILKNQVSSQDGSPFPLGFDRYTGQQYGNKTFFLNVIDYLTDDSGIIELRTKEVKMRLLDKGRIKSEKTIWQVINVCFPLVLLSILAVVLYVYRKRKYGVRL</sequence>
<reference evidence="4 5" key="1">
    <citation type="submission" date="2018-12" db="EMBL/GenBank/DDBJ databases">
        <title>The Draft Genome Sequence of the Soil Bacterium Pedobacter tournemirensis R1.</title>
        <authorList>
            <person name="He J."/>
        </authorList>
    </citation>
    <scope>NUCLEOTIDE SEQUENCE [LARGE SCALE GENOMIC DNA]</scope>
    <source>
        <strain evidence="4 5">R1</strain>
    </source>
</reference>
<dbReference type="InterPro" id="IPR019196">
    <property type="entry name" value="ABC_transp_unknown"/>
</dbReference>
<dbReference type="RefSeq" id="WP_128771234.1">
    <property type="nucleotide sequence ID" value="NZ_RXOC01000019.1"/>
</dbReference>
<keyword evidence="1" id="KW-0812">Transmembrane</keyword>
<dbReference type="InterPro" id="IPR055396">
    <property type="entry name" value="DUF7088"/>
</dbReference>
<comment type="caution">
    <text evidence="4">The sequence shown here is derived from an EMBL/GenBank/DDBJ whole genome shotgun (WGS) entry which is preliminary data.</text>
</comment>
<dbReference type="Pfam" id="PF23357">
    <property type="entry name" value="DUF7088"/>
    <property type="match status" value="1"/>
</dbReference>
<feature type="transmembrane region" description="Helical" evidence="1">
    <location>
        <begin position="530"/>
        <end position="553"/>
    </location>
</feature>
<dbReference type="Proteomes" id="UP000290848">
    <property type="component" value="Unassembled WGS sequence"/>
</dbReference>
<evidence type="ECO:0000259" key="3">
    <source>
        <dbReference type="Pfam" id="PF23357"/>
    </source>
</evidence>
<dbReference type="EMBL" id="RXOC01000019">
    <property type="protein sequence ID" value="RXF67244.1"/>
    <property type="molecule type" value="Genomic_DNA"/>
</dbReference>
<proteinExistence type="predicted"/>
<dbReference type="NCBIfam" id="TIGR03521">
    <property type="entry name" value="GldG"/>
    <property type="match status" value="1"/>
</dbReference>
<dbReference type="AlphaFoldDB" id="A0A4Q0M307"/>
<evidence type="ECO:0000259" key="2">
    <source>
        <dbReference type="Pfam" id="PF09822"/>
    </source>
</evidence>
<gene>
    <name evidence="4" type="primary">gldG</name>
    <name evidence="4" type="ORF">EKH83_19960</name>
</gene>
<keyword evidence="1" id="KW-0472">Membrane</keyword>
<evidence type="ECO:0000313" key="4">
    <source>
        <dbReference type="EMBL" id="RXF67244.1"/>
    </source>
</evidence>
<protein>
    <submittedName>
        <fullName evidence="4">Gliding motility-associated ABC transporter substrate-binding protein GldG</fullName>
    </submittedName>
</protein>